<proteinExistence type="predicted"/>
<feature type="non-terminal residue" evidence="1">
    <location>
        <position position="1"/>
    </location>
</feature>
<protein>
    <submittedName>
        <fullName evidence="1">Uncharacterized protein</fullName>
    </submittedName>
</protein>
<reference evidence="1" key="1">
    <citation type="submission" date="2023-10" db="EMBL/GenBank/DDBJ databases">
        <title>Genome assembly of Pristionchus species.</title>
        <authorList>
            <person name="Yoshida K."/>
            <person name="Sommer R.J."/>
        </authorList>
    </citation>
    <scope>NUCLEOTIDE SEQUENCE</scope>
    <source>
        <strain evidence="1">RS5133</strain>
    </source>
</reference>
<comment type="caution">
    <text evidence="1">The sequence shown here is derived from an EMBL/GenBank/DDBJ whole genome shotgun (WGS) entry which is preliminary data.</text>
</comment>
<name>A0AAV5WQT0_9BILA</name>
<dbReference type="EMBL" id="BTSY01000006">
    <property type="protein sequence ID" value="GMT33738.1"/>
    <property type="molecule type" value="Genomic_DNA"/>
</dbReference>
<gene>
    <name evidence="1" type="ORF">PFISCL1PPCAC_25035</name>
</gene>
<dbReference type="AlphaFoldDB" id="A0AAV5WQT0"/>
<organism evidence="1 2">
    <name type="scientific">Pristionchus fissidentatus</name>
    <dbReference type="NCBI Taxonomy" id="1538716"/>
    <lineage>
        <taxon>Eukaryota</taxon>
        <taxon>Metazoa</taxon>
        <taxon>Ecdysozoa</taxon>
        <taxon>Nematoda</taxon>
        <taxon>Chromadorea</taxon>
        <taxon>Rhabditida</taxon>
        <taxon>Rhabditina</taxon>
        <taxon>Diplogasteromorpha</taxon>
        <taxon>Diplogasteroidea</taxon>
        <taxon>Neodiplogasteridae</taxon>
        <taxon>Pristionchus</taxon>
    </lineage>
</organism>
<sequence length="81" mass="9028">QGNGPLGISVYYSSTADGASPVYDHDRTTSLAYDLQNTISFQYMRCTNGEWIPYISEVDYLAENDPSGDPSSWIAYNNIFC</sequence>
<feature type="non-terminal residue" evidence="1">
    <location>
        <position position="81"/>
    </location>
</feature>
<dbReference type="Proteomes" id="UP001432322">
    <property type="component" value="Unassembled WGS sequence"/>
</dbReference>
<accession>A0AAV5WQT0</accession>
<evidence type="ECO:0000313" key="1">
    <source>
        <dbReference type="EMBL" id="GMT33738.1"/>
    </source>
</evidence>
<evidence type="ECO:0000313" key="2">
    <source>
        <dbReference type="Proteomes" id="UP001432322"/>
    </source>
</evidence>
<keyword evidence="2" id="KW-1185">Reference proteome</keyword>